<sequence length="132" mass="14540">MNTIQTTGASSFWPRRANGAKGTIAGFKSELTYRDQDMLCNDLGIAGIPEEKKERSMHLTLRVATKLSVSLDERDVFSVECVGMARCLDMYTDSGAADEPRAPRLTTGRGARAAQHCYGWTDTYFSMTGTFV</sequence>
<evidence type="ECO:0000313" key="2">
    <source>
        <dbReference type="Proteomes" id="UP000299102"/>
    </source>
</evidence>
<proteinExistence type="predicted"/>
<dbReference type="Proteomes" id="UP000299102">
    <property type="component" value="Unassembled WGS sequence"/>
</dbReference>
<comment type="caution">
    <text evidence="1">The sequence shown here is derived from an EMBL/GenBank/DDBJ whole genome shotgun (WGS) entry which is preliminary data.</text>
</comment>
<gene>
    <name evidence="1" type="ORF">EVAR_28526_1</name>
</gene>
<accession>A0A4C1WQB4</accession>
<dbReference type="AlphaFoldDB" id="A0A4C1WQB4"/>
<evidence type="ECO:0000313" key="1">
    <source>
        <dbReference type="EMBL" id="GBP53183.1"/>
    </source>
</evidence>
<organism evidence="1 2">
    <name type="scientific">Eumeta variegata</name>
    <name type="common">Bagworm moth</name>
    <name type="synonym">Eumeta japonica</name>
    <dbReference type="NCBI Taxonomy" id="151549"/>
    <lineage>
        <taxon>Eukaryota</taxon>
        <taxon>Metazoa</taxon>
        <taxon>Ecdysozoa</taxon>
        <taxon>Arthropoda</taxon>
        <taxon>Hexapoda</taxon>
        <taxon>Insecta</taxon>
        <taxon>Pterygota</taxon>
        <taxon>Neoptera</taxon>
        <taxon>Endopterygota</taxon>
        <taxon>Lepidoptera</taxon>
        <taxon>Glossata</taxon>
        <taxon>Ditrysia</taxon>
        <taxon>Tineoidea</taxon>
        <taxon>Psychidae</taxon>
        <taxon>Oiketicinae</taxon>
        <taxon>Eumeta</taxon>
    </lineage>
</organism>
<name>A0A4C1WQB4_EUMVA</name>
<protein>
    <submittedName>
        <fullName evidence="1">Uncharacterized protein</fullName>
    </submittedName>
</protein>
<reference evidence="1 2" key="1">
    <citation type="journal article" date="2019" name="Commun. Biol.">
        <title>The bagworm genome reveals a unique fibroin gene that provides high tensile strength.</title>
        <authorList>
            <person name="Kono N."/>
            <person name="Nakamura H."/>
            <person name="Ohtoshi R."/>
            <person name="Tomita M."/>
            <person name="Numata K."/>
            <person name="Arakawa K."/>
        </authorList>
    </citation>
    <scope>NUCLEOTIDE SEQUENCE [LARGE SCALE GENOMIC DNA]</scope>
</reference>
<keyword evidence="2" id="KW-1185">Reference proteome</keyword>
<dbReference type="OrthoDB" id="7490514at2759"/>
<dbReference type="EMBL" id="BGZK01000617">
    <property type="protein sequence ID" value="GBP53183.1"/>
    <property type="molecule type" value="Genomic_DNA"/>
</dbReference>